<comment type="caution">
    <text evidence="1">The sequence shown here is derived from an EMBL/GenBank/DDBJ whole genome shotgun (WGS) entry which is preliminary data.</text>
</comment>
<dbReference type="EMBL" id="LXQA011444005">
    <property type="protein sequence ID" value="MCI97464.1"/>
    <property type="molecule type" value="Genomic_DNA"/>
</dbReference>
<feature type="non-terminal residue" evidence="1">
    <location>
        <position position="1"/>
    </location>
</feature>
<proteinExistence type="predicted"/>
<evidence type="ECO:0000313" key="1">
    <source>
        <dbReference type="EMBL" id="MCI97464.1"/>
    </source>
</evidence>
<keyword evidence="2" id="KW-1185">Reference proteome</keyword>
<protein>
    <submittedName>
        <fullName evidence="1">Uncharacterized protein</fullName>
    </submittedName>
</protein>
<dbReference type="AlphaFoldDB" id="A0A392W9Z9"/>
<organism evidence="1 2">
    <name type="scientific">Trifolium medium</name>
    <dbReference type="NCBI Taxonomy" id="97028"/>
    <lineage>
        <taxon>Eukaryota</taxon>
        <taxon>Viridiplantae</taxon>
        <taxon>Streptophyta</taxon>
        <taxon>Embryophyta</taxon>
        <taxon>Tracheophyta</taxon>
        <taxon>Spermatophyta</taxon>
        <taxon>Magnoliopsida</taxon>
        <taxon>eudicotyledons</taxon>
        <taxon>Gunneridae</taxon>
        <taxon>Pentapetalae</taxon>
        <taxon>rosids</taxon>
        <taxon>fabids</taxon>
        <taxon>Fabales</taxon>
        <taxon>Fabaceae</taxon>
        <taxon>Papilionoideae</taxon>
        <taxon>50 kb inversion clade</taxon>
        <taxon>NPAAA clade</taxon>
        <taxon>Hologalegina</taxon>
        <taxon>IRL clade</taxon>
        <taxon>Trifolieae</taxon>
        <taxon>Trifolium</taxon>
    </lineage>
</organism>
<sequence>GAVLEGRQLSPGEVVARSSPIVASCRQWNVNFMPFSR</sequence>
<dbReference type="Proteomes" id="UP000265520">
    <property type="component" value="Unassembled WGS sequence"/>
</dbReference>
<name>A0A392W9Z9_9FABA</name>
<evidence type="ECO:0000313" key="2">
    <source>
        <dbReference type="Proteomes" id="UP000265520"/>
    </source>
</evidence>
<reference evidence="1 2" key="1">
    <citation type="journal article" date="2018" name="Front. Plant Sci.">
        <title>Red Clover (Trifolium pratense) and Zigzag Clover (T. medium) - A Picture of Genomic Similarities and Differences.</title>
        <authorList>
            <person name="Dluhosova J."/>
            <person name="Istvanek J."/>
            <person name="Nedelnik J."/>
            <person name="Repkova J."/>
        </authorList>
    </citation>
    <scope>NUCLEOTIDE SEQUENCE [LARGE SCALE GENOMIC DNA]</scope>
    <source>
        <strain evidence="2">cv. 10/8</strain>
        <tissue evidence="1">Leaf</tissue>
    </source>
</reference>
<accession>A0A392W9Z9</accession>